<name>A0A1V6UKV2_9EURO</name>
<evidence type="ECO:0000256" key="1">
    <source>
        <dbReference type="SAM" id="MobiDB-lite"/>
    </source>
</evidence>
<keyword evidence="3" id="KW-1185">Reference proteome</keyword>
<dbReference type="Proteomes" id="UP000191500">
    <property type="component" value="Unassembled WGS sequence"/>
</dbReference>
<evidence type="ECO:0000313" key="2">
    <source>
        <dbReference type="EMBL" id="OQE39065.1"/>
    </source>
</evidence>
<feature type="region of interest" description="Disordered" evidence="1">
    <location>
        <begin position="365"/>
        <end position="391"/>
    </location>
</feature>
<feature type="region of interest" description="Disordered" evidence="1">
    <location>
        <begin position="698"/>
        <end position="720"/>
    </location>
</feature>
<comment type="caution">
    <text evidence="2">The sequence shown here is derived from an EMBL/GenBank/DDBJ whole genome shotgun (WGS) entry which is preliminary data.</text>
</comment>
<reference evidence="3" key="1">
    <citation type="journal article" date="2017" name="Nat. Microbiol.">
        <title>Global analysis of biosynthetic gene clusters reveals vast potential of secondary metabolite production in Penicillium species.</title>
        <authorList>
            <person name="Nielsen J.C."/>
            <person name="Grijseels S."/>
            <person name="Prigent S."/>
            <person name="Ji B."/>
            <person name="Dainat J."/>
            <person name="Nielsen K.F."/>
            <person name="Frisvad J.C."/>
            <person name="Workman M."/>
            <person name="Nielsen J."/>
        </authorList>
    </citation>
    <scope>NUCLEOTIDE SEQUENCE [LARGE SCALE GENOMIC DNA]</scope>
    <source>
        <strain evidence="3">IBT 31321</strain>
    </source>
</reference>
<feature type="compositionally biased region" description="Low complexity" evidence="1">
    <location>
        <begin position="705"/>
        <end position="720"/>
    </location>
</feature>
<accession>A0A1V6UKV2</accession>
<dbReference type="EMBL" id="MDDG01000007">
    <property type="protein sequence ID" value="OQE39065.1"/>
    <property type="molecule type" value="Genomic_DNA"/>
</dbReference>
<dbReference type="AlphaFoldDB" id="A0A1V6UKV2"/>
<feature type="compositionally biased region" description="Polar residues" evidence="1">
    <location>
        <begin position="318"/>
        <end position="330"/>
    </location>
</feature>
<feature type="compositionally biased region" description="Polar residues" evidence="1">
    <location>
        <begin position="365"/>
        <end position="385"/>
    </location>
</feature>
<feature type="region of interest" description="Disordered" evidence="1">
    <location>
        <begin position="318"/>
        <end position="339"/>
    </location>
</feature>
<evidence type="ECO:0000313" key="3">
    <source>
        <dbReference type="Proteomes" id="UP000191500"/>
    </source>
</evidence>
<sequence length="782" mass="85876">MSSFIVMSIRKSRPRVIQPEFSQLMVTHAANRSIWRCARYGEGDKAERIPRNLKKFQQYPICNQQKSRNRHGSNAIPIHTHSSWSWAAWHSQSRFSDLPSALERRLWNSDSEQIQKRMELLKSYIEADPYRAVFGRRLDPIQKFGKNDTSLNGFLRSLPSMKKSLNVRPRIDKRQKRSDNNHAGLQYDPISGRMVPMQSSSAPESSNTKANLYFRKAIDYPPGTEIEAKLSHNPNLAEDGHFQPGNKGLGPETRLSSQSTVDCLPGSELDALFTLTSASRDTQGTVLAPRETERKPYVNIDCPPETELDTLFVSDSISSVQPQSRTSNVDGDTDGPNVDDGWTAGTDVECSPGSELEAKFISDPTSCSAQNSRSGLATQSPNKQIGISIDCPPGNDLDAQLSSDLASLGLESAGPVHQTTNATPMTNAQESFEYSPGSNIEVRTSSKLASRESTQSGAHTCIDCSSGSELEATFACNLAPIEELRSQPTLPSSTGTSKIAKNTVDCTPGNELQAKSIAKMVTVGGFNENEDLGALDATGIRSHYAPSKSEEHVTPLDFDASEDRIGDVLLSQDLPTEKGDQPAPSTLPKFYILAFDTSTLQVTAVQADSFFGVDEEDSRPNEILSRLHNPAKFLPYFEKIQEDGYEIATGGGNILVFRKSQSTPRHTFSDIETDHNAEIHAEIAKHLRHDSVESAATYAGDPWQSTTEPSSESRSSSFESEPTIKFESSFYKTSRRMFIAGTATAAACYAIGVMADFFRTGGKDGRGIDGFTVFESDRRRQE</sequence>
<feature type="compositionally biased region" description="Polar residues" evidence="1">
    <location>
        <begin position="197"/>
        <end position="207"/>
    </location>
</feature>
<feature type="region of interest" description="Disordered" evidence="1">
    <location>
        <begin position="173"/>
        <end position="207"/>
    </location>
</feature>
<organism evidence="2 3">
    <name type="scientific">Penicillium coprophilum</name>
    <dbReference type="NCBI Taxonomy" id="36646"/>
    <lineage>
        <taxon>Eukaryota</taxon>
        <taxon>Fungi</taxon>
        <taxon>Dikarya</taxon>
        <taxon>Ascomycota</taxon>
        <taxon>Pezizomycotina</taxon>
        <taxon>Eurotiomycetes</taxon>
        <taxon>Eurotiomycetidae</taxon>
        <taxon>Eurotiales</taxon>
        <taxon>Aspergillaceae</taxon>
        <taxon>Penicillium</taxon>
    </lineage>
</organism>
<proteinExistence type="predicted"/>
<gene>
    <name evidence="2" type="ORF">PENCOP_c007G03135</name>
</gene>
<protein>
    <submittedName>
        <fullName evidence="2">Uncharacterized protein</fullName>
    </submittedName>
</protein>
<dbReference type="STRING" id="36646.A0A1V6UKV2"/>
<feature type="region of interest" description="Disordered" evidence="1">
    <location>
        <begin position="234"/>
        <end position="260"/>
    </location>
</feature>